<dbReference type="Pfam" id="PF00128">
    <property type="entry name" value="Alpha-amylase"/>
    <property type="match status" value="1"/>
</dbReference>
<dbReference type="AlphaFoldDB" id="A0A644X2N4"/>
<dbReference type="SUPFAM" id="SSF51011">
    <property type="entry name" value="Glycosyl hydrolase domain"/>
    <property type="match status" value="1"/>
</dbReference>
<reference evidence="2" key="1">
    <citation type="submission" date="2019-08" db="EMBL/GenBank/DDBJ databases">
        <authorList>
            <person name="Kucharzyk K."/>
            <person name="Murdoch R.W."/>
            <person name="Higgins S."/>
            <person name="Loffler F."/>
        </authorList>
    </citation>
    <scope>NUCLEOTIDE SEQUENCE</scope>
</reference>
<dbReference type="CDD" id="cd11349">
    <property type="entry name" value="AmyAc_3"/>
    <property type="match status" value="1"/>
</dbReference>
<dbReference type="InterPro" id="IPR006047">
    <property type="entry name" value="GH13_cat_dom"/>
</dbReference>
<keyword evidence="2" id="KW-0808">Transferase</keyword>
<dbReference type="EC" id="2.4.99.16" evidence="2"/>
<organism evidence="2">
    <name type="scientific">bioreactor metagenome</name>
    <dbReference type="NCBI Taxonomy" id="1076179"/>
    <lineage>
        <taxon>unclassified sequences</taxon>
        <taxon>metagenomes</taxon>
        <taxon>ecological metagenomes</taxon>
    </lineage>
</organism>
<comment type="caution">
    <text evidence="2">The sequence shown here is derived from an EMBL/GenBank/DDBJ whole genome shotgun (WGS) entry which is preliminary data.</text>
</comment>
<name>A0A644X2N4_9ZZZZ</name>
<accession>A0A644X2N4</accession>
<gene>
    <name evidence="2" type="primary">glgE_3</name>
    <name evidence="2" type="ORF">SDC9_56670</name>
</gene>
<evidence type="ECO:0000259" key="1">
    <source>
        <dbReference type="SMART" id="SM00642"/>
    </source>
</evidence>
<evidence type="ECO:0000313" key="2">
    <source>
        <dbReference type="EMBL" id="MPM10339.1"/>
    </source>
</evidence>
<dbReference type="PANTHER" id="PTHR10357:SF205">
    <property type="entry name" value="O-GLYCOSYL HYDROLASE FAMILY 13"/>
    <property type="match status" value="1"/>
</dbReference>
<dbReference type="GO" id="GO:0016757">
    <property type="term" value="F:glycosyltransferase activity"/>
    <property type="evidence" value="ECO:0007669"/>
    <property type="project" value="UniProtKB-KW"/>
</dbReference>
<dbReference type="InterPro" id="IPR017853">
    <property type="entry name" value="GH"/>
</dbReference>
<dbReference type="SMART" id="SM00642">
    <property type="entry name" value="Aamy"/>
    <property type="match status" value="1"/>
</dbReference>
<dbReference type="SUPFAM" id="SSF51445">
    <property type="entry name" value="(Trans)glycosidases"/>
    <property type="match status" value="1"/>
</dbReference>
<dbReference type="PANTHER" id="PTHR10357">
    <property type="entry name" value="ALPHA-AMYLASE FAMILY MEMBER"/>
    <property type="match status" value="1"/>
</dbReference>
<dbReference type="Gene3D" id="3.20.20.80">
    <property type="entry name" value="Glycosidases"/>
    <property type="match status" value="2"/>
</dbReference>
<proteinExistence type="predicted"/>
<protein>
    <submittedName>
        <fullName evidence="2">Alpha-1,4-glucan:maltose-1-phosphate maltosyltransferase</fullName>
        <ecNumber evidence="2">2.4.99.16</ecNumber>
    </submittedName>
</protein>
<dbReference type="GO" id="GO:0009313">
    <property type="term" value="P:oligosaccharide catabolic process"/>
    <property type="evidence" value="ECO:0007669"/>
    <property type="project" value="TreeGrafter"/>
</dbReference>
<dbReference type="EMBL" id="VSSQ01001680">
    <property type="protein sequence ID" value="MPM10339.1"/>
    <property type="molecule type" value="Genomic_DNA"/>
</dbReference>
<keyword evidence="2" id="KW-0328">Glycosyltransferase</keyword>
<feature type="domain" description="Glycosyl hydrolase family 13 catalytic" evidence="1">
    <location>
        <begin position="8"/>
        <end position="446"/>
    </location>
</feature>
<sequence length="558" mass="64260">MPKFIIYQVLPRLFGNYNTTNKPNGSLEENGCGKFNSFTTKALKEIKSLGVTHVWYTGIIEHATQTDYTAFGIRKDHPAIVKGRAGSAYAIKDYYDVDPDLSENVQDRMGEFERLVERTHGAGLKVIIDFVPNHVARQYGSDAKPEGVIDLGETDLTDYAFHSKNNFYYLPGQSFHPQFDVDGYVEFPAKATGNDQFTAHPGINDWYETVKLNYGVDYMNSRQPYFDPIPDTWHKMLHILLFWAEKKVDGFRCDMAEMVPVEFWHWAIARVKSSYPEIIFIAEVYNPQEYRNYIFHGGFDYLYDKVGMYDLLRNITCHQHAATQITHAWQSLSGIEDKMLHFLENHDEQRIASDFFAGNPWKILPALIVSATLTKAPFMLYAGQELGERGMDAEGFSGLDGRTTIFDYWGVATLQQWSNKGNFDGKQLTDDQQHLRKFYRRLLNLSLIEKAISRGVMYDLQYANFHHRTYCPDKQFTYFRKYEGELILIVVNFDESAVAISLNVPVEALDYLQMESNVSYQYVDLLDEAYVGNFNFNAENLIEISIPSLTGRILKLNL</sequence>
<dbReference type="GO" id="GO:0004556">
    <property type="term" value="F:alpha-amylase activity"/>
    <property type="evidence" value="ECO:0007669"/>
    <property type="project" value="TreeGrafter"/>
</dbReference>